<dbReference type="GO" id="GO:0016740">
    <property type="term" value="F:transferase activity"/>
    <property type="evidence" value="ECO:0007669"/>
    <property type="project" value="UniProtKB-KW"/>
</dbReference>
<keyword evidence="3" id="KW-0808">Transferase</keyword>
<dbReference type="Pfam" id="PF24878">
    <property type="entry name" value="YkcB_C"/>
    <property type="match status" value="1"/>
</dbReference>
<organism evidence="3 4">
    <name type="scientific">Streptomyces xantholiticus</name>
    <dbReference type="NCBI Taxonomy" id="68285"/>
    <lineage>
        <taxon>Bacteria</taxon>
        <taxon>Bacillati</taxon>
        <taxon>Actinomycetota</taxon>
        <taxon>Actinomycetes</taxon>
        <taxon>Kitasatosporales</taxon>
        <taxon>Streptomycetaceae</taxon>
        <taxon>Streptomyces</taxon>
    </lineage>
</organism>
<feature type="non-terminal residue" evidence="3">
    <location>
        <position position="1"/>
    </location>
</feature>
<sequence>PRGQGGQGPMPGGFPGRGEGGGARGAGGGMGGLLGGADVGAAAEAALKQDADAYTWVAAAVGSQNAASYQLATGAPVMAIGGFNGSDPSPTLARFKQYVVDGRIHYFVGGQGAGGGPGGPGGNTSSAVADWVQETFTQVTVGGATLYDLTAEK</sequence>
<evidence type="ECO:0000313" key="4">
    <source>
        <dbReference type="Proteomes" id="UP001445472"/>
    </source>
</evidence>
<feature type="region of interest" description="Disordered" evidence="1">
    <location>
        <begin position="1"/>
        <end position="25"/>
    </location>
</feature>
<name>A0ABV1V200_9ACTN</name>
<reference evidence="3 4" key="1">
    <citation type="submission" date="2024-06" db="EMBL/GenBank/DDBJ databases">
        <title>The Natural Products Discovery Center: Release of the First 8490 Sequenced Strains for Exploring Actinobacteria Biosynthetic Diversity.</title>
        <authorList>
            <person name="Kalkreuter E."/>
            <person name="Kautsar S.A."/>
            <person name="Yang D."/>
            <person name="Bader C.D."/>
            <person name="Teijaro C.N."/>
            <person name="Fluegel L."/>
            <person name="Davis C.M."/>
            <person name="Simpson J.R."/>
            <person name="Lauterbach L."/>
            <person name="Steele A.D."/>
            <person name="Gui C."/>
            <person name="Meng S."/>
            <person name="Li G."/>
            <person name="Viehrig K."/>
            <person name="Ye F."/>
            <person name="Su P."/>
            <person name="Kiefer A.F."/>
            <person name="Nichols A."/>
            <person name="Cepeda A.J."/>
            <person name="Yan W."/>
            <person name="Fan B."/>
            <person name="Jiang Y."/>
            <person name="Adhikari A."/>
            <person name="Zheng C.-J."/>
            <person name="Schuster L."/>
            <person name="Cowan T.M."/>
            <person name="Smanski M.J."/>
            <person name="Chevrette M.G."/>
            <person name="De Carvalho L.P.S."/>
            <person name="Shen B."/>
        </authorList>
    </citation>
    <scope>NUCLEOTIDE SEQUENCE [LARGE SCALE GENOMIC DNA]</scope>
    <source>
        <strain evidence="3 4">NPDC000837</strain>
    </source>
</reference>
<accession>A0ABV1V200</accession>
<gene>
    <name evidence="3" type="ORF">ABT276_27495</name>
</gene>
<keyword evidence="4" id="KW-1185">Reference proteome</keyword>
<comment type="caution">
    <text evidence="3">The sequence shown here is derived from an EMBL/GenBank/DDBJ whole genome shotgun (WGS) entry which is preliminary data.</text>
</comment>
<evidence type="ECO:0000313" key="3">
    <source>
        <dbReference type="EMBL" id="MER6617042.1"/>
    </source>
</evidence>
<dbReference type="InterPro" id="IPR056785">
    <property type="entry name" value="YkcA/B-like_C"/>
</dbReference>
<dbReference type="EMBL" id="JBEPBX010000032">
    <property type="protein sequence ID" value="MER6617042.1"/>
    <property type="molecule type" value="Genomic_DNA"/>
</dbReference>
<evidence type="ECO:0000259" key="2">
    <source>
        <dbReference type="Pfam" id="PF24878"/>
    </source>
</evidence>
<proteinExistence type="predicted"/>
<protein>
    <submittedName>
        <fullName evidence="3">Glycosyl transferase</fullName>
    </submittedName>
</protein>
<dbReference type="Proteomes" id="UP001445472">
    <property type="component" value="Unassembled WGS sequence"/>
</dbReference>
<feature type="domain" description="Putative mannosyltransferase YkcA/B-like C-terminal" evidence="2">
    <location>
        <begin position="45"/>
        <end position="134"/>
    </location>
</feature>
<evidence type="ECO:0000256" key="1">
    <source>
        <dbReference type="SAM" id="MobiDB-lite"/>
    </source>
</evidence>